<feature type="transmembrane region" description="Helical" evidence="1">
    <location>
        <begin position="62"/>
        <end position="80"/>
    </location>
</feature>
<protein>
    <recommendedName>
        <fullName evidence="4">Na+/glutamate symporter</fullName>
    </recommendedName>
</protein>
<keyword evidence="1" id="KW-1133">Transmembrane helix</keyword>
<feature type="transmembrane region" description="Helical" evidence="1">
    <location>
        <begin position="148"/>
        <end position="171"/>
    </location>
</feature>
<evidence type="ECO:0008006" key="4">
    <source>
        <dbReference type="Google" id="ProtNLM"/>
    </source>
</evidence>
<accession>A0A9D1W3M8</accession>
<feature type="transmembrane region" description="Helical" evidence="1">
    <location>
        <begin position="92"/>
        <end position="114"/>
    </location>
</feature>
<dbReference type="EMBL" id="DXEU01000046">
    <property type="protein sequence ID" value="HIX51675.1"/>
    <property type="molecule type" value="Genomic_DNA"/>
</dbReference>
<keyword evidence="1" id="KW-0812">Transmembrane</keyword>
<evidence type="ECO:0000256" key="1">
    <source>
        <dbReference type="SAM" id="Phobius"/>
    </source>
</evidence>
<keyword evidence="1" id="KW-0472">Membrane</keyword>
<evidence type="ECO:0000313" key="2">
    <source>
        <dbReference type="EMBL" id="HIX51675.1"/>
    </source>
</evidence>
<feature type="transmembrane region" description="Helical" evidence="1">
    <location>
        <begin position="370"/>
        <end position="393"/>
    </location>
</feature>
<feature type="transmembrane region" description="Helical" evidence="1">
    <location>
        <begin position="30"/>
        <end position="50"/>
    </location>
</feature>
<dbReference type="InterPro" id="IPR049576">
    <property type="entry name" value="HDC-like"/>
</dbReference>
<gene>
    <name evidence="2" type="ORF">IAA28_02580</name>
</gene>
<evidence type="ECO:0000313" key="3">
    <source>
        <dbReference type="Proteomes" id="UP000886780"/>
    </source>
</evidence>
<dbReference type="AlphaFoldDB" id="A0A9D1W3M8"/>
<comment type="caution">
    <text evidence="2">The sequence shown here is derived from an EMBL/GenBank/DDBJ whole genome shotgun (WGS) entry which is preliminary data.</text>
</comment>
<organism evidence="2 3">
    <name type="scientific">Candidatus Lachnoclostridium stercoripullorum</name>
    <dbReference type="NCBI Taxonomy" id="2838635"/>
    <lineage>
        <taxon>Bacteria</taxon>
        <taxon>Bacillati</taxon>
        <taxon>Bacillota</taxon>
        <taxon>Clostridia</taxon>
        <taxon>Lachnospirales</taxon>
        <taxon>Lachnospiraceae</taxon>
    </lineage>
</organism>
<reference evidence="2" key="1">
    <citation type="journal article" date="2021" name="PeerJ">
        <title>Extensive microbial diversity within the chicken gut microbiome revealed by metagenomics and culture.</title>
        <authorList>
            <person name="Gilroy R."/>
            <person name="Ravi A."/>
            <person name="Getino M."/>
            <person name="Pursley I."/>
            <person name="Horton D.L."/>
            <person name="Alikhan N.F."/>
            <person name="Baker D."/>
            <person name="Gharbi K."/>
            <person name="Hall N."/>
            <person name="Watson M."/>
            <person name="Adriaenssens E.M."/>
            <person name="Foster-Nyarko E."/>
            <person name="Jarju S."/>
            <person name="Secka A."/>
            <person name="Antonio M."/>
            <person name="Oren A."/>
            <person name="Chaudhuri R.R."/>
            <person name="La Ragione R."/>
            <person name="Hildebrand F."/>
            <person name="Pallen M.J."/>
        </authorList>
    </citation>
    <scope>NUCLEOTIDE SEQUENCE</scope>
    <source>
        <strain evidence="2">ChiGjej4B4-12881</strain>
    </source>
</reference>
<feature type="transmembrane region" description="Helical" evidence="1">
    <location>
        <begin position="290"/>
        <end position="309"/>
    </location>
</feature>
<sequence length="394" mass="40851">MTWLPIMAFTVVAVIYAIGDYVAAKTRGVISSILVAIILLLILGGTLQLLPADLMDLSGLNGMIPTFGMGLILVNVGSLMNLNDMRREWKTVVVSLAGIAGIIAMDLTLGTAMFGSERALAAIPPTAGGTAVTMMMTEAAQEAGRPDLASFVAAVNAIQVLIGLPIASFCLRKAATRFIADGGHRREEKVSGKEISLRVVPRLRGPLADSSTMHFARIGVVAVLAQLCTNVTGISSGVTFLVFGVIAGALGIIEKGSLREAGGEGLLMLATYASVAGSFVTMKLSDFGELLIPVIGLLLIGAAGVVVVSSIAGKLLKWSPYLAVAAGVACLFGYPVTYAVAMEVAQGVTKDAGFTKEEEQRVIDYLLPKMLVAGVVSVSLSSVILGGLLIPVLF</sequence>
<name>A0A9D1W3M8_9FIRM</name>
<reference evidence="2" key="2">
    <citation type="submission" date="2021-04" db="EMBL/GenBank/DDBJ databases">
        <authorList>
            <person name="Gilroy R."/>
        </authorList>
    </citation>
    <scope>NUCLEOTIDE SEQUENCE</scope>
    <source>
        <strain evidence="2">ChiGjej4B4-12881</strain>
    </source>
</reference>
<feature type="transmembrane region" description="Helical" evidence="1">
    <location>
        <begin position="321"/>
        <end position="341"/>
    </location>
</feature>
<dbReference type="Proteomes" id="UP000886780">
    <property type="component" value="Unassembled WGS sequence"/>
</dbReference>
<feature type="transmembrane region" description="Helical" evidence="1">
    <location>
        <begin position="233"/>
        <end position="253"/>
    </location>
</feature>
<proteinExistence type="predicted"/>
<dbReference type="CDD" id="cd21416">
    <property type="entry name" value="HDC_protein"/>
    <property type="match status" value="1"/>
</dbReference>
<feature type="transmembrane region" description="Helical" evidence="1">
    <location>
        <begin position="6"/>
        <end position="23"/>
    </location>
</feature>